<evidence type="ECO:0000313" key="8">
    <source>
        <dbReference type="EMBL" id="KAH9360206.1"/>
    </source>
</evidence>
<evidence type="ECO:0000256" key="5">
    <source>
        <dbReference type="PROSITE-ProRule" id="PRU00309"/>
    </source>
</evidence>
<dbReference type="EMBL" id="JABSTR010000001">
    <property type="protein sequence ID" value="KAH9360206.1"/>
    <property type="molecule type" value="Genomic_DNA"/>
</dbReference>
<dbReference type="OrthoDB" id="6432112at2759"/>
<comment type="caution">
    <text evidence="8">The sequence shown here is derived from an EMBL/GenBank/DDBJ whole genome shotgun (WGS) entry which is preliminary data.</text>
</comment>
<evidence type="ECO:0000256" key="1">
    <source>
        <dbReference type="ARBA" id="ARBA00022723"/>
    </source>
</evidence>
<organism evidence="8 9">
    <name type="scientific">Haemaphysalis longicornis</name>
    <name type="common">Bush tick</name>
    <dbReference type="NCBI Taxonomy" id="44386"/>
    <lineage>
        <taxon>Eukaryota</taxon>
        <taxon>Metazoa</taxon>
        <taxon>Ecdysozoa</taxon>
        <taxon>Arthropoda</taxon>
        <taxon>Chelicerata</taxon>
        <taxon>Arachnida</taxon>
        <taxon>Acari</taxon>
        <taxon>Parasitiformes</taxon>
        <taxon>Ixodida</taxon>
        <taxon>Ixodoidea</taxon>
        <taxon>Ixodidae</taxon>
        <taxon>Haemaphysalinae</taxon>
        <taxon>Haemaphysalis</taxon>
    </lineage>
</organism>
<dbReference type="PANTHER" id="PTHR23080">
    <property type="entry name" value="THAP DOMAIN PROTEIN"/>
    <property type="match status" value="1"/>
</dbReference>
<dbReference type="AlphaFoldDB" id="A0A9J6F6T3"/>
<dbReference type="Gene3D" id="6.20.210.20">
    <property type="entry name" value="THAP domain"/>
    <property type="match status" value="1"/>
</dbReference>
<evidence type="ECO:0000256" key="6">
    <source>
        <dbReference type="SAM" id="MobiDB-lite"/>
    </source>
</evidence>
<dbReference type="Pfam" id="PF05485">
    <property type="entry name" value="THAP"/>
    <property type="match status" value="1"/>
</dbReference>
<proteinExistence type="predicted"/>
<keyword evidence="4 5" id="KW-0238">DNA-binding</keyword>
<keyword evidence="1" id="KW-0479">Metal-binding</keyword>
<accession>A0A9J6F6T3</accession>
<evidence type="ECO:0000256" key="4">
    <source>
        <dbReference type="ARBA" id="ARBA00023125"/>
    </source>
</evidence>
<evidence type="ECO:0000259" key="7">
    <source>
        <dbReference type="PROSITE" id="PS50950"/>
    </source>
</evidence>
<gene>
    <name evidence="8" type="ORF">HPB48_000087</name>
</gene>
<keyword evidence="2 5" id="KW-0863">Zinc-finger</keyword>
<feature type="region of interest" description="Disordered" evidence="6">
    <location>
        <begin position="104"/>
        <end position="131"/>
    </location>
</feature>
<keyword evidence="9" id="KW-1185">Reference proteome</keyword>
<sequence>MVVSCCAVGCTKRATKGSGIGFFRFPKEIGRRKAWVQAVRRERWQPSDSSRICGLHFINGAPSPFPDHPDWAPSVFAFKKADPAVLTKKCDRFERSLKRKRVSDDAAPCDSAEDLQFPQPGSPGPPRHTGVLSNNHQLHMQEKYVKKCLEYNALQEKVTALEKELEDLRAKGSFGDEDAAPWGYAKIAGNSDKVAYYTGLPNEETFRWVVSLYKNSCCSVETEASHSTGKGSRASGEFAPL</sequence>
<reference evidence="8 9" key="1">
    <citation type="journal article" date="2020" name="Cell">
        <title>Large-Scale Comparative Analyses of Tick Genomes Elucidate Their Genetic Diversity and Vector Capacities.</title>
        <authorList>
            <consortium name="Tick Genome and Microbiome Consortium (TIGMIC)"/>
            <person name="Jia N."/>
            <person name="Wang J."/>
            <person name="Shi W."/>
            <person name="Du L."/>
            <person name="Sun Y."/>
            <person name="Zhan W."/>
            <person name="Jiang J.F."/>
            <person name="Wang Q."/>
            <person name="Zhang B."/>
            <person name="Ji P."/>
            <person name="Bell-Sakyi L."/>
            <person name="Cui X.M."/>
            <person name="Yuan T.T."/>
            <person name="Jiang B.G."/>
            <person name="Yang W.F."/>
            <person name="Lam T.T."/>
            <person name="Chang Q.C."/>
            <person name="Ding S.J."/>
            <person name="Wang X.J."/>
            <person name="Zhu J.G."/>
            <person name="Ruan X.D."/>
            <person name="Zhao L."/>
            <person name="Wei J.T."/>
            <person name="Ye R.Z."/>
            <person name="Que T.C."/>
            <person name="Du C.H."/>
            <person name="Zhou Y.H."/>
            <person name="Cheng J.X."/>
            <person name="Dai P.F."/>
            <person name="Guo W.B."/>
            <person name="Han X.H."/>
            <person name="Huang E.J."/>
            <person name="Li L.F."/>
            <person name="Wei W."/>
            <person name="Gao Y.C."/>
            <person name="Liu J.Z."/>
            <person name="Shao H.Z."/>
            <person name="Wang X."/>
            <person name="Wang C.C."/>
            <person name="Yang T.C."/>
            <person name="Huo Q.B."/>
            <person name="Li W."/>
            <person name="Chen H.Y."/>
            <person name="Chen S.E."/>
            <person name="Zhou L.G."/>
            <person name="Ni X.B."/>
            <person name="Tian J.H."/>
            <person name="Sheng Y."/>
            <person name="Liu T."/>
            <person name="Pan Y.S."/>
            <person name="Xia L.Y."/>
            <person name="Li J."/>
            <person name="Zhao F."/>
            <person name="Cao W.C."/>
        </authorList>
    </citation>
    <scope>NUCLEOTIDE SEQUENCE [LARGE SCALE GENOMIC DNA]</scope>
    <source>
        <strain evidence="8">HaeL-2018</strain>
    </source>
</reference>
<keyword evidence="3" id="KW-0862">Zinc</keyword>
<dbReference type="Proteomes" id="UP000821853">
    <property type="component" value="Chromosome 1"/>
</dbReference>
<dbReference type="PROSITE" id="PS50950">
    <property type="entry name" value="ZF_THAP"/>
    <property type="match status" value="1"/>
</dbReference>
<feature type="domain" description="THAP-type" evidence="7">
    <location>
        <begin position="1"/>
        <end position="76"/>
    </location>
</feature>
<dbReference type="GO" id="GO:0003677">
    <property type="term" value="F:DNA binding"/>
    <property type="evidence" value="ECO:0007669"/>
    <property type="project" value="UniProtKB-UniRule"/>
</dbReference>
<evidence type="ECO:0000256" key="2">
    <source>
        <dbReference type="ARBA" id="ARBA00022771"/>
    </source>
</evidence>
<evidence type="ECO:0000313" key="9">
    <source>
        <dbReference type="Proteomes" id="UP000821853"/>
    </source>
</evidence>
<protein>
    <recommendedName>
        <fullName evidence="7">THAP-type domain-containing protein</fullName>
    </recommendedName>
</protein>
<dbReference type="OMA" id="SHCEKIT"/>
<dbReference type="SUPFAM" id="SSF57716">
    <property type="entry name" value="Glucocorticoid receptor-like (DNA-binding domain)"/>
    <property type="match status" value="1"/>
</dbReference>
<dbReference type="SMART" id="SM00692">
    <property type="entry name" value="DM3"/>
    <property type="match status" value="1"/>
</dbReference>
<dbReference type="InterPro" id="IPR038441">
    <property type="entry name" value="THAP_Znf_sf"/>
</dbReference>
<dbReference type="InterPro" id="IPR006612">
    <property type="entry name" value="THAP_Znf"/>
</dbReference>
<dbReference type="GO" id="GO:0008270">
    <property type="term" value="F:zinc ion binding"/>
    <property type="evidence" value="ECO:0007669"/>
    <property type="project" value="UniProtKB-KW"/>
</dbReference>
<dbReference type="VEuPathDB" id="VectorBase:HLOH_065061"/>
<evidence type="ECO:0000256" key="3">
    <source>
        <dbReference type="ARBA" id="ARBA00022833"/>
    </source>
</evidence>
<name>A0A9J6F6T3_HAELO</name>
<dbReference type="SMART" id="SM00980">
    <property type="entry name" value="THAP"/>
    <property type="match status" value="1"/>
</dbReference>